<keyword evidence="1" id="KW-1133">Transmembrane helix</keyword>
<proteinExistence type="predicted"/>
<name>A0AAI9CZY6_9ENTR</name>
<dbReference type="AlphaFoldDB" id="A0AAI9CZY6"/>
<protein>
    <submittedName>
        <fullName evidence="2">Uncharacterized protein</fullName>
    </submittedName>
</protein>
<feature type="transmembrane region" description="Helical" evidence="1">
    <location>
        <begin position="63"/>
        <end position="88"/>
    </location>
</feature>
<keyword evidence="1" id="KW-0812">Transmembrane</keyword>
<sequence length="217" mass="22586">MHFLQQPEPFPDKPGGDRPAGWLAAQHLAARFADASPERIVAEADLRLRSVAVPWLAVDLRQAVLAVVAVVPAGLAIILLHGAAMDVITPANTVELRQTVVRDFLSSPLERVTGRIPAPLLLTGQRAVLNEQAPCAVVLPAVPAERVIVPLFADKIIAIVVIPAAGPAARRRALGIAGKNVPAMQSAKAVVFAAGGQQPLGAAGLTVEFVAGIPTAY</sequence>
<keyword evidence="1" id="KW-0472">Membrane</keyword>
<gene>
    <name evidence="2" type="ORF">U8038_000738</name>
</gene>
<comment type="caution">
    <text evidence="2">The sequence shown here is derived from an EMBL/GenBank/DDBJ whole genome shotgun (WGS) entry which is preliminary data.</text>
</comment>
<dbReference type="EMBL" id="ABPNFY010000001">
    <property type="protein sequence ID" value="EMB2805872.1"/>
    <property type="molecule type" value="Genomic_DNA"/>
</dbReference>
<organism evidence="2 3">
    <name type="scientific">Enterobacter hormaechei subsp. hoffmannii</name>
    <dbReference type="NCBI Taxonomy" id="1812934"/>
    <lineage>
        <taxon>Bacteria</taxon>
        <taxon>Pseudomonadati</taxon>
        <taxon>Pseudomonadota</taxon>
        <taxon>Gammaproteobacteria</taxon>
        <taxon>Enterobacterales</taxon>
        <taxon>Enterobacteriaceae</taxon>
        <taxon>Enterobacter</taxon>
        <taxon>Enterobacter cloacae complex</taxon>
    </lineage>
</organism>
<evidence type="ECO:0000256" key="1">
    <source>
        <dbReference type="SAM" id="Phobius"/>
    </source>
</evidence>
<dbReference type="Proteomes" id="UP001289659">
    <property type="component" value="Unassembled WGS sequence"/>
</dbReference>
<accession>A0AAI9CZY6</accession>
<evidence type="ECO:0000313" key="3">
    <source>
        <dbReference type="Proteomes" id="UP001289659"/>
    </source>
</evidence>
<evidence type="ECO:0000313" key="2">
    <source>
        <dbReference type="EMBL" id="EMB2805872.1"/>
    </source>
</evidence>
<reference evidence="2" key="1">
    <citation type="submission" date="2023-12" db="EMBL/GenBank/DDBJ databases">
        <authorList>
            <consortium name="Clinical and Environmental Microbiology Branch: Whole genome sequencing antimicrobial resistance pathogens in the healthcare setting"/>
        </authorList>
    </citation>
    <scope>NUCLEOTIDE SEQUENCE</scope>
    <source>
        <strain evidence="2">Clinical</strain>
    </source>
</reference>